<sequence length="44" mass="5004">MVIIFLKTLEKKKGVSDVRSKNIERQLVRKLGNKTKSCISQQSA</sequence>
<proteinExistence type="predicted"/>
<dbReference type="AlphaFoldDB" id="Q4S2R3"/>
<gene>
    <name evidence="1" type="ORF">GSTENG00024976001</name>
</gene>
<reference evidence="1" key="2">
    <citation type="submission" date="2004-02" db="EMBL/GenBank/DDBJ databases">
        <authorList>
            <consortium name="Genoscope"/>
            <consortium name="Whitehead Institute Centre for Genome Research"/>
        </authorList>
    </citation>
    <scope>NUCLEOTIDE SEQUENCE</scope>
</reference>
<name>Q4S2R3_TETNG</name>
<protein>
    <submittedName>
        <fullName evidence="1">(spotted green pufferfish) hypothetical protein</fullName>
    </submittedName>
</protein>
<reference evidence="1" key="1">
    <citation type="journal article" date="2004" name="Nature">
        <title>Genome duplication in the teleost fish Tetraodon nigroviridis reveals the early vertebrate proto-karyotype.</title>
        <authorList>
            <person name="Jaillon O."/>
            <person name="Aury J.-M."/>
            <person name="Brunet F."/>
            <person name="Petit J.-L."/>
            <person name="Stange-Thomann N."/>
            <person name="Mauceli E."/>
            <person name="Bouneau L."/>
            <person name="Fischer C."/>
            <person name="Ozouf-Costaz C."/>
            <person name="Bernot A."/>
            <person name="Nicaud S."/>
            <person name="Jaffe D."/>
            <person name="Fisher S."/>
            <person name="Lutfalla G."/>
            <person name="Dossat C."/>
            <person name="Segurens B."/>
            <person name="Dasilva C."/>
            <person name="Salanoubat M."/>
            <person name="Levy M."/>
            <person name="Boudet N."/>
            <person name="Castellano S."/>
            <person name="Anthouard V."/>
            <person name="Jubin C."/>
            <person name="Castelli V."/>
            <person name="Katinka M."/>
            <person name="Vacherie B."/>
            <person name="Biemont C."/>
            <person name="Skalli Z."/>
            <person name="Cattolico L."/>
            <person name="Poulain J."/>
            <person name="De Berardinis V."/>
            <person name="Cruaud C."/>
            <person name="Duprat S."/>
            <person name="Brottier P."/>
            <person name="Coutanceau J.-P."/>
            <person name="Gouzy J."/>
            <person name="Parra G."/>
            <person name="Lardier G."/>
            <person name="Chapple C."/>
            <person name="McKernan K.J."/>
            <person name="McEwan P."/>
            <person name="Bosak S."/>
            <person name="Kellis M."/>
            <person name="Volff J.-N."/>
            <person name="Guigo R."/>
            <person name="Zody M.C."/>
            <person name="Mesirov J."/>
            <person name="Lindblad-Toh K."/>
            <person name="Birren B."/>
            <person name="Nusbaum C."/>
            <person name="Kahn D."/>
            <person name="Robinson-Rechavi M."/>
            <person name="Laudet V."/>
            <person name="Schachter V."/>
            <person name="Quetier F."/>
            <person name="Saurin W."/>
            <person name="Scarpelli C."/>
            <person name="Wincker P."/>
            <person name="Lander E.S."/>
            <person name="Weissenbach J."/>
            <person name="Roest Crollius H."/>
        </authorList>
    </citation>
    <scope>NUCLEOTIDE SEQUENCE [LARGE SCALE GENOMIC DNA]</scope>
</reference>
<organism evidence="1">
    <name type="scientific">Tetraodon nigroviridis</name>
    <name type="common">Spotted green pufferfish</name>
    <name type="synonym">Chelonodon nigroviridis</name>
    <dbReference type="NCBI Taxonomy" id="99883"/>
    <lineage>
        <taxon>Eukaryota</taxon>
        <taxon>Metazoa</taxon>
        <taxon>Chordata</taxon>
        <taxon>Craniata</taxon>
        <taxon>Vertebrata</taxon>
        <taxon>Euteleostomi</taxon>
        <taxon>Actinopterygii</taxon>
        <taxon>Neopterygii</taxon>
        <taxon>Teleostei</taxon>
        <taxon>Neoteleostei</taxon>
        <taxon>Acanthomorphata</taxon>
        <taxon>Eupercaria</taxon>
        <taxon>Tetraodontiformes</taxon>
        <taxon>Tetradontoidea</taxon>
        <taxon>Tetraodontidae</taxon>
        <taxon>Tetraodon</taxon>
    </lineage>
</organism>
<evidence type="ECO:0000313" key="1">
    <source>
        <dbReference type="EMBL" id="CAG05069.1"/>
    </source>
</evidence>
<accession>Q4S2R3</accession>
<dbReference type="KEGG" id="tng:GSTEN00024976G001"/>
<dbReference type="EMBL" id="CAAE01014760">
    <property type="protein sequence ID" value="CAG05069.1"/>
    <property type="molecule type" value="Genomic_DNA"/>
</dbReference>
<comment type="caution">
    <text evidence="1">The sequence shown here is derived from an EMBL/GenBank/DDBJ whole genome shotgun (WGS) entry which is preliminary data.</text>
</comment>